<dbReference type="InterPro" id="IPR000639">
    <property type="entry name" value="Epox_hydrolase-like"/>
</dbReference>
<protein>
    <submittedName>
        <fullName evidence="4">Putative epoxide hydrolase</fullName>
    </submittedName>
</protein>
<evidence type="ECO:0000256" key="1">
    <source>
        <dbReference type="ARBA" id="ARBA00022801"/>
    </source>
</evidence>
<evidence type="ECO:0000256" key="2">
    <source>
        <dbReference type="ARBA" id="ARBA00038334"/>
    </source>
</evidence>
<evidence type="ECO:0000259" key="3">
    <source>
        <dbReference type="Pfam" id="PF00561"/>
    </source>
</evidence>
<keyword evidence="1 4" id="KW-0378">Hydrolase</keyword>
<dbReference type="InParanoid" id="A0A2P6NT24"/>
<dbReference type="OrthoDB" id="408373at2759"/>
<accession>A0A2P6NT24</accession>
<gene>
    <name evidence="4" type="ORF">PROFUN_04840</name>
</gene>
<evidence type="ECO:0000313" key="5">
    <source>
        <dbReference type="Proteomes" id="UP000241769"/>
    </source>
</evidence>
<reference evidence="4 5" key="1">
    <citation type="journal article" date="2018" name="Genome Biol. Evol.">
        <title>Multiple Roots of Fruiting Body Formation in Amoebozoa.</title>
        <authorList>
            <person name="Hillmann F."/>
            <person name="Forbes G."/>
            <person name="Novohradska S."/>
            <person name="Ferling I."/>
            <person name="Riege K."/>
            <person name="Groth M."/>
            <person name="Westermann M."/>
            <person name="Marz M."/>
            <person name="Spaller T."/>
            <person name="Winckler T."/>
            <person name="Schaap P."/>
            <person name="Glockner G."/>
        </authorList>
    </citation>
    <scope>NUCLEOTIDE SEQUENCE [LARGE SCALE GENOMIC DNA]</scope>
    <source>
        <strain evidence="4 5">Jena</strain>
    </source>
</reference>
<proteinExistence type="inferred from homology"/>
<dbReference type="EMBL" id="MDYQ01000023">
    <property type="protein sequence ID" value="PRP87104.1"/>
    <property type="molecule type" value="Genomic_DNA"/>
</dbReference>
<dbReference type="PRINTS" id="PR00111">
    <property type="entry name" value="ABHYDROLASE"/>
</dbReference>
<dbReference type="SUPFAM" id="SSF53474">
    <property type="entry name" value="alpha/beta-Hydrolases"/>
    <property type="match status" value="1"/>
</dbReference>
<evidence type="ECO:0000313" key="4">
    <source>
        <dbReference type="EMBL" id="PRP87104.1"/>
    </source>
</evidence>
<dbReference type="PANTHER" id="PTHR43329">
    <property type="entry name" value="EPOXIDE HYDROLASE"/>
    <property type="match status" value="1"/>
</dbReference>
<dbReference type="Pfam" id="PF00561">
    <property type="entry name" value="Abhydrolase_1"/>
    <property type="match status" value="1"/>
</dbReference>
<feature type="domain" description="AB hydrolase-1" evidence="3">
    <location>
        <begin position="35"/>
        <end position="290"/>
    </location>
</feature>
<dbReference type="Proteomes" id="UP000241769">
    <property type="component" value="Unassembled WGS sequence"/>
</dbReference>
<keyword evidence="5" id="KW-1185">Reference proteome</keyword>
<dbReference type="AlphaFoldDB" id="A0A2P6NT24"/>
<comment type="caution">
    <text evidence="4">The sequence shown here is derived from an EMBL/GenBank/DDBJ whole genome shotgun (WGS) entry which is preliminary data.</text>
</comment>
<dbReference type="PRINTS" id="PR00412">
    <property type="entry name" value="EPOXHYDRLASE"/>
</dbReference>
<sequence>MDREDDPQSYHHHFIQVNGVKLHYVEEGTGPNVLWYGWRYQIRYLAKKGYRVIVPDMRGYGQSESPRFMEGDMSVYSWKTKAKDISDMMSQLHIPSAVLIGHDWGSHWAQRVAKWYPDKVKALVLISVPYSAPMRFKMSLRQIVDKLPNFKYQITFAEDKKFEETVNADPRPFFTCLFRYARDSVPMDFEGEIPKLKRSEMVSQQALDYYVEQYKKATFYGSLACYKLTSQSYEEEKNLPRSIETPIMMITTGHDQALPPMMAQEMPKTCKHLTMKHIEDAAHWVMVERPKEINQLLSEFIPQFFSKAKL</sequence>
<dbReference type="Gene3D" id="3.40.50.1820">
    <property type="entry name" value="alpha/beta hydrolase"/>
    <property type="match status" value="1"/>
</dbReference>
<dbReference type="InterPro" id="IPR000073">
    <property type="entry name" value="AB_hydrolase_1"/>
</dbReference>
<dbReference type="GO" id="GO:0016787">
    <property type="term" value="F:hydrolase activity"/>
    <property type="evidence" value="ECO:0007669"/>
    <property type="project" value="UniProtKB-KW"/>
</dbReference>
<dbReference type="InterPro" id="IPR029058">
    <property type="entry name" value="AB_hydrolase_fold"/>
</dbReference>
<name>A0A2P6NT24_9EUKA</name>
<comment type="similarity">
    <text evidence="2">Belongs to the AB hydrolase superfamily. Epoxide hydrolase family.</text>
</comment>
<organism evidence="4 5">
    <name type="scientific">Planoprotostelium fungivorum</name>
    <dbReference type="NCBI Taxonomy" id="1890364"/>
    <lineage>
        <taxon>Eukaryota</taxon>
        <taxon>Amoebozoa</taxon>
        <taxon>Evosea</taxon>
        <taxon>Variosea</taxon>
        <taxon>Cavosteliida</taxon>
        <taxon>Cavosteliaceae</taxon>
        <taxon>Planoprotostelium</taxon>
    </lineage>
</organism>
<dbReference type="STRING" id="1890364.A0A2P6NT24"/>